<protein>
    <submittedName>
        <fullName evidence="2">Uncharacterized protein</fullName>
    </submittedName>
</protein>
<evidence type="ECO:0000313" key="2">
    <source>
        <dbReference type="EMBL" id="KAG7055533.1"/>
    </source>
</evidence>
<evidence type="ECO:0000256" key="1">
    <source>
        <dbReference type="SAM" id="MobiDB-lite"/>
    </source>
</evidence>
<feature type="region of interest" description="Disordered" evidence="1">
    <location>
        <begin position="52"/>
        <end position="84"/>
    </location>
</feature>
<accession>A0A9P7RDX0</accession>
<name>A0A9P7RDX0_9PEZI</name>
<organism evidence="2 3">
    <name type="scientific">Colletotrichum scovillei</name>
    <dbReference type="NCBI Taxonomy" id="1209932"/>
    <lineage>
        <taxon>Eukaryota</taxon>
        <taxon>Fungi</taxon>
        <taxon>Dikarya</taxon>
        <taxon>Ascomycota</taxon>
        <taxon>Pezizomycotina</taxon>
        <taxon>Sordariomycetes</taxon>
        <taxon>Hypocreomycetidae</taxon>
        <taxon>Glomerellales</taxon>
        <taxon>Glomerellaceae</taxon>
        <taxon>Colletotrichum</taxon>
        <taxon>Colletotrichum acutatum species complex</taxon>
    </lineage>
</organism>
<gene>
    <name evidence="2" type="ORF">JMJ77_007988</name>
</gene>
<comment type="caution">
    <text evidence="2">The sequence shown here is derived from an EMBL/GenBank/DDBJ whole genome shotgun (WGS) entry which is preliminary data.</text>
</comment>
<feature type="region of interest" description="Disordered" evidence="1">
    <location>
        <begin position="1"/>
        <end position="38"/>
    </location>
</feature>
<dbReference type="EMBL" id="JAESDN010000002">
    <property type="protein sequence ID" value="KAG7055533.1"/>
    <property type="molecule type" value="Genomic_DNA"/>
</dbReference>
<keyword evidence="3" id="KW-1185">Reference proteome</keyword>
<dbReference type="AlphaFoldDB" id="A0A9P7RDX0"/>
<feature type="compositionally biased region" description="Polar residues" evidence="1">
    <location>
        <begin position="75"/>
        <end position="84"/>
    </location>
</feature>
<evidence type="ECO:0000313" key="3">
    <source>
        <dbReference type="Proteomes" id="UP000699042"/>
    </source>
</evidence>
<dbReference type="Proteomes" id="UP000699042">
    <property type="component" value="Unassembled WGS sequence"/>
</dbReference>
<reference evidence="2" key="1">
    <citation type="submission" date="2021-05" db="EMBL/GenBank/DDBJ databases">
        <title>Comparative genomics of three Colletotrichum scovillei strains and genetic complementation revealed genes involved fungal growth and virulence on chili pepper.</title>
        <authorList>
            <person name="Hsieh D.-K."/>
            <person name="Chuang S.-C."/>
            <person name="Chen C.-Y."/>
            <person name="Chao Y.-T."/>
            <person name="Lu M.-Y.J."/>
            <person name="Lee M.-H."/>
            <person name="Shih M.-C."/>
        </authorList>
    </citation>
    <scope>NUCLEOTIDE SEQUENCE</scope>
    <source>
        <strain evidence="2">Coll-153</strain>
    </source>
</reference>
<proteinExistence type="predicted"/>
<sequence>MSSDSVKERVSRRREVRGGRELETHQNQTTRAGPRRKRFQVCHNCFHQKREHANQGLTHKGPAGIEHDQEKRSIASRNSIPAPR</sequence>